<dbReference type="Pfam" id="PF21758">
    <property type="entry name" value="PAC_bac"/>
    <property type="match status" value="1"/>
</dbReference>
<evidence type="ECO:0000313" key="2">
    <source>
        <dbReference type="EMBL" id="GAG80591.1"/>
    </source>
</evidence>
<comment type="caution">
    <text evidence="2">The sequence shown here is derived from an EMBL/GenBank/DDBJ whole genome shotgun (WGS) entry which is preliminary data.</text>
</comment>
<accession>X1C853</accession>
<name>X1C853_9ZZZZ</name>
<protein>
    <recommendedName>
        <fullName evidence="1">Prenylated flavin chaperone LpdD-like domain-containing protein</fullName>
    </recommendedName>
</protein>
<reference evidence="2" key="1">
    <citation type="journal article" date="2014" name="Front. Microbiol.">
        <title>High frequency of phylogenetically diverse reductive dehalogenase-homologous genes in deep subseafloor sedimentary metagenomes.</title>
        <authorList>
            <person name="Kawai M."/>
            <person name="Futagami T."/>
            <person name="Toyoda A."/>
            <person name="Takaki Y."/>
            <person name="Nishi S."/>
            <person name="Hori S."/>
            <person name="Arai W."/>
            <person name="Tsubouchi T."/>
            <person name="Morono Y."/>
            <person name="Uchiyama I."/>
            <person name="Ito T."/>
            <person name="Fujiyama A."/>
            <person name="Inagaki F."/>
            <person name="Takami H."/>
        </authorList>
    </citation>
    <scope>NUCLEOTIDE SEQUENCE</scope>
    <source>
        <strain evidence="2">Expedition CK06-06</strain>
    </source>
</reference>
<dbReference type="InterPro" id="IPR048844">
    <property type="entry name" value="LpdD_chaperone-like"/>
</dbReference>
<proteinExistence type="predicted"/>
<dbReference type="AlphaFoldDB" id="X1C853"/>
<sequence length="160" mass="17769">MISYCFAQLVDLQQIHTGIGDLFAFFLHEEKRDLVCTLRVSEKKDNFEVFAQVNELGDDLLVILYGGPRPHIGAIGIVQPRFSLKDPETIGGTSSVFTFLGHKEDVVAKEMSEELASKLNGKVVVVARMHWEGLQGEGIDEAIGLCQRLTEKILIRIRGG</sequence>
<feature type="domain" description="Prenylated flavin chaperone LpdD-like" evidence="1">
    <location>
        <begin position="44"/>
        <end position="157"/>
    </location>
</feature>
<gene>
    <name evidence="2" type="ORF">S01H4_31474</name>
</gene>
<evidence type="ECO:0000259" key="1">
    <source>
        <dbReference type="Pfam" id="PF21758"/>
    </source>
</evidence>
<organism evidence="2">
    <name type="scientific">marine sediment metagenome</name>
    <dbReference type="NCBI Taxonomy" id="412755"/>
    <lineage>
        <taxon>unclassified sequences</taxon>
        <taxon>metagenomes</taxon>
        <taxon>ecological metagenomes</taxon>
    </lineage>
</organism>
<dbReference type="EMBL" id="BART01016351">
    <property type="protein sequence ID" value="GAG80591.1"/>
    <property type="molecule type" value="Genomic_DNA"/>
</dbReference>